<dbReference type="EMBL" id="ML210232">
    <property type="protein sequence ID" value="TFK22788.1"/>
    <property type="molecule type" value="Genomic_DNA"/>
</dbReference>
<gene>
    <name evidence="7" type="ORF">FA15DRAFT_643581</name>
</gene>
<dbReference type="Proteomes" id="UP000307440">
    <property type="component" value="Unassembled WGS sequence"/>
</dbReference>
<dbReference type="CDD" id="cd12148">
    <property type="entry name" value="fungal_TF_MHR"/>
    <property type="match status" value="1"/>
</dbReference>
<dbReference type="GO" id="GO:0008270">
    <property type="term" value="F:zinc ion binding"/>
    <property type="evidence" value="ECO:0007669"/>
    <property type="project" value="InterPro"/>
</dbReference>
<dbReference type="GO" id="GO:0003677">
    <property type="term" value="F:DNA binding"/>
    <property type="evidence" value="ECO:0007669"/>
    <property type="project" value="UniProtKB-KW"/>
</dbReference>
<evidence type="ECO:0000259" key="6">
    <source>
        <dbReference type="PROSITE" id="PS50048"/>
    </source>
</evidence>
<feature type="compositionally biased region" description="Low complexity" evidence="5">
    <location>
        <begin position="836"/>
        <end position="854"/>
    </location>
</feature>
<proteinExistence type="predicted"/>
<sequence>MSSSTSPTMPPESSPNPPPTKRKRLQGACDNCRRKKARCDSSVMPDKKCSNCTALGSECTHLYANQKHAQILNRTPLKTAVEGASSGSLGDYREKMNGLLTAVLSSTYQAPSHPAILRDTLVSLARYSRALEQVLPSESWATTPVPTKYEPPPPISGKAPSSEPEDDSGSENEDEPDSISVHLREVLFLKSDQGRFFGPSSTSNFLATALEFSKDYILNPQATEITIEKHKRAHFWNVPTWESIPAQPRIILVFPDPDLLDYLVDIYFTKVNIFLPFLHRPTFEQSIKARLHLSNPDFGASLLAVCALASRYTDDRRVVEDRSSSELSCGYHWFRQIEASLSFSRLPSLYTVQAYLLAALFVNSTSTAEKSWYLLGLAIRAAQDIGLNRPNRAEGKSTQGELRNRLWWALVVGEVFVSVTVGRPCSIHPSDHNVDLPTDCDDEYWENPDPLLSFKQPQGKPSTVAHFIKLIALFNILGNVQRTLYAVRPKEHESEQERGQILTGIETAMNSWEHSVPLHLRPHKHHKDRIFLHQSASLWITFHYVQMLVHRPYISRRNMRSASLETCTRAARLCSRVMESQPAGGYYLMPAVQMYALSMASLFLLIEVWRKERSHVNVEQSDELRDIHRCINLMQAQERRNAAYGRRVDLILALLAASKLPLPNHHVNPLEPFVFQIDPQLGGPAPPVVPRYQPAMIGRSPPSYDDHAPTPQKDGWLDMLIDDSPRGSASAGPSAGYPRPHRALPRRAGGGGSASAGGSSHVASSRGAGSEDRRYHAERWRPHAEHSAHAAGPSSLGPAHASGFRPSSLRFVSMYDPPREVDMDDDEDVDDHGPGMSRTASISTSASNSSTMRSGMLQPVGAGNGMAGGGMPPGVVNGVSAEREREGPGVNGVNGKDPYGARKSDGHWRNPYVYDANPDS</sequence>
<evidence type="ECO:0000256" key="4">
    <source>
        <dbReference type="ARBA" id="ARBA00023242"/>
    </source>
</evidence>
<name>A0A5C3L3P4_COPMA</name>
<dbReference type="PANTHER" id="PTHR46910:SF3">
    <property type="entry name" value="HALOTOLERANCE PROTEIN 9-RELATED"/>
    <property type="match status" value="1"/>
</dbReference>
<feature type="compositionally biased region" description="Acidic residues" evidence="5">
    <location>
        <begin position="163"/>
        <end position="177"/>
    </location>
</feature>
<dbReference type="PROSITE" id="PS00463">
    <property type="entry name" value="ZN2_CY6_FUNGAL_1"/>
    <property type="match status" value="1"/>
</dbReference>
<dbReference type="InterPro" id="IPR050987">
    <property type="entry name" value="AtrR-like"/>
</dbReference>
<keyword evidence="8" id="KW-1185">Reference proteome</keyword>
<feature type="compositionally biased region" description="Pro residues" evidence="5">
    <location>
        <begin position="8"/>
        <end position="19"/>
    </location>
</feature>
<evidence type="ECO:0000256" key="5">
    <source>
        <dbReference type="SAM" id="MobiDB-lite"/>
    </source>
</evidence>
<dbReference type="PROSITE" id="PS50048">
    <property type="entry name" value="ZN2_CY6_FUNGAL_2"/>
    <property type="match status" value="1"/>
</dbReference>
<keyword evidence="4" id="KW-0539">Nucleus</keyword>
<feature type="compositionally biased region" description="Low complexity" evidence="5">
    <location>
        <begin position="756"/>
        <end position="768"/>
    </location>
</feature>
<dbReference type="InterPro" id="IPR036864">
    <property type="entry name" value="Zn2-C6_fun-type_DNA-bd_sf"/>
</dbReference>
<reference evidence="7 8" key="1">
    <citation type="journal article" date="2019" name="Nat. Ecol. Evol.">
        <title>Megaphylogeny resolves global patterns of mushroom evolution.</title>
        <authorList>
            <person name="Varga T."/>
            <person name="Krizsan K."/>
            <person name="Foldi C."/>
            <person name="Dima B."/>
            <person name="Sanchez-Garcia M."/>
            <person name="Sanchez-Ramirez S."/>
            <person name="Szollosi G.J."/>
            <person name="Szarkandi J.G."/>
            <person name="Papp V."/>
            <person name="Albert L."/>
            <person name="Andreopoulos W."/>
            <person name="Angelini C."/>
            <person name="Antonin V."/>
            <person name="Barry K.W."/>
            <person name="Bougher N.L."/>
            <person name="Buchanan P."/>
            <person name="Buyck B."/>
            <person name="Bense V."/>
            <person name="Catcheside P."/>
            <person name="Chovatia M."/>
            <person name="Cooper J."/>
            <person name="Damon W."/>
            <person name="Desjardin D."/>
            <person name="Finy P."/>
            <person name="Geml J."/>
            <person name="Haridas S."/>
            <person name="Hughes K."/>
            <person name="Justo A."/>
            <person name="Karasinski D."/>
            <person name="Kautmanova I."/>
            <person name="Kiss B."/>
            <person name="Kocsube S."/>
            <person name="Kotiranta H."/>
            <person name="LaButti K.M."/>
            <person name="Lechner B.E."/>
            <person name="Liimatainen K."/>
            <person name="Lipzen A."/>
            <person name="Lukacs Z."/>
            <person name="Mihaltcheva S."/>
            <person name="Morgado L.N."/>
            <person name="Niskanen T."/>
            <person name="Noordeloos M.E."/>
            <person name="Ohm R.A."/>
            <person name="Ortiz-Santana B."/>
            <person name="Ovrebo C."/>
            <person name="Racz N."/>
            <person name="Riley R."/>
            <person name="Savchenko A."/>
            <person name="Shiryaev A."/>
            <person name="Soop K."/>
            <person name="Spirin V."/>
            <person name="Szebenyi C."/>
            <person name="Tomsovsky M."/>
            <person name="Tulloss R.E."/>
            <person name="Uehling J."/>
            <person name="Grigoriev I.V."/>
            <person name="Vagvolgyi C."/>
            <person name="Papp T."/>
            <person name="Martin F.M."/>
            <person name="Miettinen O."/>
            <person name="Hibbett D.S."/>
            <person name="Nagy L.G."/>
        </authorList>
    </citation>
    <scope>NUCLEOTIDE SEQUENCE [LARGE SCALE GENOMIC DNA]</scope>
    <source>
        <strain evidence="7 8">CBS 121175</strain>
    </source>
</reference>
<feature type="region of interest" description="Disordered" evidence="5">
    <location>
        <begin position="693"/>
        <end position="802"/>
    </location>
</feature>
<keyword evidence="3" id="KW-0238">DNA-binding</keyword>
<feature type="compositionally biased region" description="Basic and acidic residues" evidence="5">
    <location>
        <begin position="899"/>
        <end position="908"/>
    </location>
</feature>
<dbReference type="SMART" id="SM00906">
    <property type="entry name" value="Fungal_trans"/>
    <property type="match status" value="1"/>
</dbReference>
<dbReference type="GO" id="GO:0005634">
    <property type="term" value="C:nucleus"/>
    <property type="evidence" value="ECO:0007669"/>
    <property type="project" value="UniProtKB-SubCell"/>
</dbReference>
<evidence type="ECO:0000313" key="8">
    <source>
        <dbReference type="Proteomes" id="UP000307440"/>
    </source>
</evidence>
<evidence type="ECO:0000256" key="3">
    <source>
        <dbReference type="ARBA" id="ARBA00023125"/>
    </source>
</evidence>
<dbReference type="PANTHER" id="PTHR46910">
    <property type="entry name" value="TRANSCRIPTION FACTOR PDR1"/>
    <property type="match status" value="1"/>
</dbReference>
<evidence type="ECO:0000256" key="1">
    <source>
        <dbReference type="ARBA" id="ARBA00004123"/>
    </source>
</evidence>
<protein>
    <recommendedName>
        <fullName evidence="6">Zn(2)-C6 fungal-type domain-containing protein</fullName>
    </recommendedName>
</protein>
<dbReference type="SMART" id="SM00066">
    <property type="entry name" value="GAL4"/>
    <property type="match status" value="1"/>
</dbReference>
<dbReference type="Gene3D" id="4.10.240.10">
    <property type="entry name" value="Zn(2)-C6 fungal-type DNA-binding domain"/>
    <property type="match status" value="1"/>
</dbReference>
<evidence type="ECO:0000313" key="7">
    <source>
        <dbReference type="EMBL" id="TFK22788.1"/>
    </source>
</evidence>
<feature type="region of interest" description="Disordered" evidence="5">
    <location>
        <begin position="817"/>
        <end position="920"/>
    </location>
</feature>
<dbReference type="InterPro" id="IPR007219">
    <property type="entry name" value="XnlR_reg_dom"/>
</dbReference>
<feature type="compositionally biased region" description="Basic and acidic residues" evidence="5">
    <location>
        <begin position="769"/>
        <end position="788"/>
    </location>
</feature>
<comment type="subcellular location">
    <subcellularLocation>
        <location evidence="1">Nucleus</location>
    </subcellularLocation>
</comment>
<dbReference type="InterPro" id="IPR001138">
    <property type="entry name" value="Zn2Cys6_DnaBD"/>
</dbReference>
<dbReference type="GO" id="GO:0006351">
    <property type="term" value="P:DNA-templated transcription"/>
    <property type="evidence" value="ECO:0007669"/>
    <property type="project" value="InterPro"/>
</dbReference>
<accession>A0A5C3L3P4</accession>
<dbReference type="OrthoDB" id="2852338at2759"/>
<dbReference type="Pfam" id="PF00172">
    <property type="entry name" value="Zn_clus"/>
    <property type="match status" value="1"/>
</dbReference>
<dbReference type="SUPFAM" id="SSF57701">
    <property type="entry name" value="Zn2/Cys6 DNA-binding domain"/>
    <property type="match status" value="1"/>
</dbReference>
<dbReference type="Pfam" id="PF04082">
    <property type="entry name" value="Fungal_trans"/>
    <property type="match status" value="1"/>
</dbReference>
<feature type="region of interest" description="Disordered" evidence="5">
    <location>
        <begin position="142"/>
        <end position="177"/>
    </location>
</feature>
<dbReference type="CDD" id="cd00067">
    <property type="entry name" value="GAL4"/>
    <property type="match status" value="1"/>
</dbReference>
<evidence type="ECO:0000256" key="2">
    <source>
        <dbReference type="ARBA" id="ARBA00022723"/>
    </source>
</evidence>
<dbReference type="STRING" id="230819.A0A5C3L3P4"/>
<feature type="compositionally biased region" description="Low complexity" evidence="5">
    <location>
        <begin position="726"/>
        <end position="738"/>
    </location>
</feature>
<feature type="region of interest" description="Disordered" evidence="5">
    <location>
        <begin position="1"/>
        <end position="26"/>
    </location>
</feature>
<feature type="domain" description="Zn(2)-C6 fungal-type" evidence="6">
    <location>
        <begin position="28"/>
        <end position="61"/>
    </location>
</feature>
<dbReference type="GO" id="GO:0000981">
    <property type="term" value="F:DNA-binding transcription factor activity, RNA polymerase II-specific"/>
    <property type="evidence" value="ECO:0007669"/>
    <property type="project" value="InterPro"/>
</dbReference>
<organism evidence="7 8">
    <name type="scientific">Coprinopsis marcescibilis</name>
    <name type="common">Agaric fungus</name>
    <name type="synonym">Psathyrella marcescibilis</name>
    <dbReference type="NCBI Taxonomy" id="230819"/>
    <lineage>
        <taxon>Eukaryota</taxon>
        <taxon>Fungi</taxon>
        <taxon>Dikarya</taxon>
        <taxon>Basidiomycota</taxon>
        <taxon>Agaricomycotina</taxon>
        <taxon>Agaricomycetes</taxon>
        <taxon>Agaricomycetidae</taxon>
        <taxon>Agaricales</taxon>
        <taxon>Agaricineae</taxon>
        <taxon>Psathyrellaceae</taxon>
        <taxon>Coprinopsis</taxon>
    </lineage>
</organism>
<keyword evidence="2" id="KW-0479">Metal-binding</keyword>
<feature type="compositionally biased region" description="Gly residues" evidence="5">
    <location>
        <begin position="862"/>
        <end position="872"/>
    </location>
</feature>
<dbReference type="AlphaFoldDB" id="A0A5C3L3P4"/>